<dbReference type="GO" id="GO:0046872">
    <property type="term" value="F:metal ion binding"/>
    <property type="evidence" value="ECO:0007669"/>
    <property type="project" value="UniProtKB-KW"/>
</dbReference>
<dbReference type="Proteomes" id="UP000013909">
    <property type="component" value="Unassembled WGS sequence"/>
</dbReference>
<accession>R7ZNW9</accession>
<comment type="caution">
    <text evidence="7">The sequence shown here is derived from an EMBL/GenBank/DDBJ whole genome shotgun (WGS) entry which is preliminary data.</text>
</comment>
<evidence type="ECO:0000256" key="2">
    <source>
        <dbReference type="ARBA" id="ARBA00022723"/>
    </source>
</evidence>
<dbReference type="PANTHER" id="PTHR33146:SF26">
    <property type="entry name" value="ENDONUCLEASE 4"/>
    <property type="match status" value="1"/>
</dbReference>
<organism evidence="7 8">
    <name type="scientific">Lunatimonas lonarensis</name>
    <dbReference type="NCBI Taxonomy" id="1232681"/>
    <lineage>
        <taxon>Bacteria</taxon>
        <taxon>Pseudomonadati</taxon>
        <taxon>Bacteroidota</taxon>
        <taxon>Cytophagia</taxon>
        <taxon>Cytophagales</taxon>
        <taxon>Cyclobacteriaceae</taxon>
    </lineage>
</organism>
<dbReference type="GO" id="GO:0006308">
    <property type="term" value="P:DNA catabolic process"/>
    <property type="evidence" value="ECO:0007669"/>
    <property type="project" value="InterPro"/>
</dbReference>
<dbReference type="Pfam" id="PF02265">
    <property type="entry name" value="S1-P1_nuclease"/>
    <property type="match status" value="1"/>
</dbReference>
<evidence type="ECO:0000256" key="4">
    <source>
        <dbReference type="ARBA" id="ARBA00022801"/>
    </source>
</evidence>
<keyword evidence="8" id="KW-1185">Reference proteome</keyword>
<dbReference type="GO" id="GO:0004519">
    <property type="term" value="F:endonuclease activity"/>
    <property type="evidence" value="ECO:0007669"/>
    <property type="project" value="UniProtKB-KW"/>
</dbReference>
<keyword evidence="1" id="KW-0540">Nuclease</keyword>
<dbReference type="EMBL" id="AQHR01000098">
    <property type="protein sequence ID" value="EON75719.1"/>
    <property type="molecule type" value="Genomic_DNA"/>
</dbReference>
<evidence type="ECO:0000313" key="8">
    <source>
        <dbReference type="Proteomes" id="UP000013909"/>
    </source>
</evidence>
<dbReference type="InterPro" id="IPR003154">
    <property type="entry name" value="S1/P1nuclease"/>
</dbReference>
<keyword evidence="6" id="KW-0325">Glycoprotein</keyword>
<evidence type="ECO:0000256" key="5">
    <source>
        <dbReference type="ARBA" id="ARBA00023157"/>
    </source>
</evidence>
<dbReference type="SUPFAM" id="SSF48537">
    <property type="entry name" value="Phospholipase C/P1 nuclease"/>
    <property type="match status" value="1"/>
</dbReference>
<dbReference type="PATRIC" id="fig|1288963.3.peg.3799"/>
<dbReference type="STRING" id="1232681.ADIS_3809"/>
<keyword evidence="5" id="KW-1015">Disulfide bond</keyword>
<evidence type="ECO:0000256" key="3">
    <source>
        <dbReference type="ARBA" id="ARBA00022759"/>
    </source>
</evidence>
<proteinExistence type="predicted"/>
<protein>
    <submittedName>
        <fullName evidence="7">Endonuclease</fullName>
    </submittedName>
</protein>
<dbReference type="GO" id="GO:0016788">
    <property type="term" value="F:hydrolase activity, acting on ester bonds"/>
    <property type="evidence" value="ECO:0007669"/>
    <property type="project" value="InterPro"/>
</dbReference>
<dbReference type="CDD" id="cd11010">
    <property type="entry name" value="S1-P1_nuclease"/>
    <property type="match status" value="1"/>
</dbReference>
<dbReference type="PANTHER" id="PTHR33146">
    <property type="entry name" value="ENDONUCLEASE 4"/>
    <property type="match status" value="1"/>
</dbReference>
<evidence type="ECO:0000256" key="6">
    <source>
        <dbReference type="ARBA" id="ARBA00023180"/>
    </source>
</evidence>
<evidence type="ECO:0000313" key="7">
    <source>
        <dbReference type="EMBL" id="EON75719.1"/>
    </source>
</evidence>
<evidence type="ECO:0000256" key="1">
    <source>
        <dbReference type="ARBA" id="ARBA00022722"/>
    </source>
</evidence>
<sequence length="242" mass="27479">MESLAWGQTGHRVVGQLAEWHINKKAHKRISAILGSESMAMVANWMDNVKSDRSYDHLNTWHYLTVEEGKGYDPSIQEKEGDAFEKTTMIINLLKKGGLSVQQESEYLKMLIHLVGDLHQPLHVGRGDDRGGNDVRVVYFGQNSNIHRVWDSQIIDGKQLSFTELAGHLNKRATSDIIKKYQKASIEDWLEEAVAIRPVIYSLPEDSRLSYEYDYVAWPVIEERLLAGGLRLAGILNEIYGS</sequence>
<reference evidence="7 8" key="1">
    <citation type="submission" date="2013-02" db="EMBL/GenBank/DDBJ databases">
        <title>A novel strain isolated from Lonar lake, Maharashtra, India.</title>
        <authorList>
            <person name="Singh A."/>
        </authorList>
    </citation>
    <scope>NUCLEOTIDE SEQUENCE [LARGE SCALE GENOMIC DNA]</scope>
    <source>
        <strain evidence="7 8">AK24</strain>
    </source>
</reference>
<gene>
    <name evidence="7" type="ORF">ADIS_3809</name>
</gene>
<dbReference type="Gene3D" id="1.10.575.10">
    <property type="entry name" value="P1 Nuclease"/>
    <property type="match status" value="1"/>
</dbReference>
<keyword evidence="2" id="KW-0479">Metal-binding</keyword>
<dbReference type="GO" id="GO:0003676">
    <property type="term" value="F:nucleic acid binding"/>
    <property type="evidence" value="ECO:0007669"/>
    <property type="project" value="InterPro"/>
</dbReference>
<keyword evidence="4" id="KW-0378">Hydrolase</keyword>
<name>R7ZNW9_9BACT</name>
<dbReference type="InterPro" id="IPR008947">
    <property type="entry name" value="PLipase_C/P1_nuclease_dom_sf"/>
</dbReference>
<dbReference type="AlphaFoldDB" id="R7ZNW9"/>
<keyword evidence="3 7" id="KW-0255">Endonuclease</keyword>